<organism evidence="1 2">
    <name type="scientific">Lancefieldella parvula</name>
    <dbReference type="NCBI Taxonomy" id="1382"/>
    <lineage>
        <taxon>Bacteria</taxon>
        <taxon>Bacillati</taxon>
        <taxon>Actinomycetota</taxon>
        <taxon>Coriobacteriia</taxon>
        <taxon>Coriobacteriales</taxon>
        <taxon>Atopobiaceae</taxon>
        <taxon>Lancefieldella</taxon>
    </lineage>
</organism>
<comment type="caution">
    <text evidence="1">The sequence shown here is derived from an EMBL/GenBank/DDBJ whole genome shotgun (WGS) entry which is preliminary data.</text>
</comment>
<gene>
    <name evidence="1" type="ORF">HXK23_03400</name>
</gene>
<accession>A0A930W5R8</accession>
<protein>
    <submittedName>
        <fullName evidence="1">Uncharacterized protein</fullName>
    </submittedName>
</protein>
<sequence length="98" mass="10579">MGNDFVVTGLKPDLAGIREVLHTAPVADMCREAAQICAAKCNSLLPEKYLKHGARFDAKWVNREYTAAGLVYCSGAENGIWAGRANAKLNILKKGCRG</sequence>
<reference evidence="1" key="1">
    <citation type="submission" date="2020-04" db="EMBL/GenBank/DDBJ databases">
        <title>Deep metagenomics examines the oral microbiome during advanced dental caries in children, revealing novel taxa and co-occurrences with host molecules.</title>
        <authorList>
            <person name="Baker J.L."/>
            <person name="Morton J.T."/>
            <person name="Dinis M."/>
            <person name="Alvarez R."/>
            <person name="Tran N.C."/>
            <person name="Knight R."/>
            <person name="Edlund A."/>
        </authorList>
    </citation>
    <scope>NUCLEOTIDE SEQUENCE</scope>
    <source>
        <strain evidence="1">JCVI_22A_bin.2</strain>
    </source>
</reference>
<proteinExistence type="predicted"/>
<dbReference type="Proteomes" id="UP000772566">
    <property type="component" value="Unassembled WGS sequence"/>
</dbReference>
<name>A0A930W5R8_9ACTN</name>
<evidence type="ECO:0000313" key="2">
    <source>
        <dbReference type="Proteomes" id="UP000772566"/>
    </source>
</evidence>
<evidence type="ECO:0000313" key="1">
    <source>
        <dbReference type="EMBL" id="MBF4809252.1"/>
    </source>
</evidence>
<dbReference type="EMBL" id="JABZGT010000168">
    <property type="protein sequence ID" value="MBF4809252.1"/>
    <property type="molecule type" value="Genomic_DNA"/>
</dbReference>
<dbReference type="AlphaFoldDB" id="A0A930W5R8"/>